<dbReference type="Gene3D" id="3.30.70.920">
    <property type="match status" value="1"/>
</dbReference>
<accession>A0A6J4LVS7</accession>
<reference evidence="2" key="1">
    <citation type="submission" date="2020-02" db="EMBL/GenBank/DDBJ databases">
        <authorList>
            <person name="Meier V. D."/>
        </authorList>
    </citation>
    <scope>NUCLEOTIDE SEQUENCE</scope>
    <source>
        <strain evidence="2">AVDCRST_MAG07</strain>
    </source>
</reference>
<proteinExistence type="predicted"/>
<sequence>MTSRAHVLLQVDPGRSREAVQYLTGLDTVTEAALTSGAYDVIATVQAPSDDALGRTVAKARRTPGLCVLCLCRRT</sequence>
<feature type="domain" description="Transcription regulator AsnC/Lrp ligand binding" evidence="1">
    <location>
        <begin position="7"/>
        <end position="65"/>
    </location>
</feature>
<protein>
    <recommendedName>
        <fullName evidence="1">Transcription regulator AsnC/Lrp ligand binding domain-containing protein</fullName>
    </recommendedName>
</protein>
<dbReference type="InterPro" id="IPR011008">
    <property type="entry name" value="Dimeric_a/b-barrel"/>
</dbReference>
<evidence type="ECO:0000259" key="1">
    <source>
        <dbReference type="Pfam" id="PF01037"/>
    </source>
</evidence>
<dbReference type="Pfam" id="PF01037">
    <property type="entry name" value="AsnC_trans_reg"/>
    <property type="match status" value="1"/>
</dbReference>
<dbReference type="AlphaFoldDB" id="A0A6J4LVS7"/>
<dbReference type="InterPro" id="IPR019887">
    <property type="entry name" value="Tscrpt_reg_AsnC/Lrp_C"/>
</dbReference>
<evidence type="ECO:0000313" key="2">
    <source>
        <dbReference type="EMBL" id="CAA9342228.1"/>
    </source>
</evidence>
<name>A0A6J4LVS7_9ACTN</name>
<dbReference type="SUPFAM" id="SSF54909">
    <property type="entry name" value="Dimeric alpha+beta barrel"/>
    <property type="match status" value="1"/>
</dbReference>
<dbReference type="EMBL" id="CADCUB010000119">
    <property type="protein sequence ID" value="CAA9342228.1"/>
    <property type="molecule type" value="Genomic_DNA"/>
</dbReference>
<gene>
    <name evidence="2" type="ORF">AVDCRST_MAG07-2435</name>
</gene>
<organism evidence="2">
    <name type="scientific">uncultured Frankineae bacterium</name>
    <dbReference type="NCBI Taxonomy" id="437475"/>
    <lineage>
        <taxon>Bacteria</taxon>
        <taxon>Bacillati</taxon>
        <taxon>Actinomycetota</taxon>
        <taxon>Actinomycetes</taxon>
        <taxon>Frankiales</taxon>
        <taxon>environmental samples</taxon>
    </lineage>
</organism>